<dbReference type="AlphaFoldDB" id="A0A1F4W088"/>
<protein>
    <recommendedName>
        <fullName evidence="3">Toxic anion resistance protein</fullName>
    </recommendedName>
</protein>
<comment type="caution">
    <text evidence="1">The sequence shown here is derived from an EMBL/GenBank/DDBJ whole genome shotgun (WGS) entry which is preliminary data.</text>
</comment>
<name>A0A1F4W088_UNCKA</name>
<dbReference type="EMBL" id="MEVT01000014">
    <property type="protein sequence ID" value="OGC62678.1"/>
    <property type="molecule type" value="Genomic_DNA"/>
</dbReference>
<reference evidence="1 2" key="1">
    <citation type="journal article" date="2016" name="Nat. Commun.">
        <title>Thousands of microbial genomes shed light on interconnected biogeochemical processes in an aquifer system.</title>
        <authorList>
            <person name="Anantharaman K."/>
            <person name="Brown C.T."/>
            <person name="Hug L.A."/>
            <person name="Sharon I."/>
            <person name="Castelle C.J."/>
            <person name="Probst A.J."/>
            <person name="Thomas B.C."/>
            <person name="Singh A."/>
            <person name="Wilkins M.J."/>
            <person name="Karaoz U."/>
            <person name="Brodie E.L."/>
            <person name="Williams K.H."/>
            <person name="Hubbard S.S."/>
            <person name="Banfield J.F."/>
        </authorList>
    </citation>
    <scope>NUCLEOTIDE SEQUENCE [LARGE SCALE GENOMIC DNA]</scope>
</reference>
<proteinExistence type="predicted"/>
<accession>A0A1F4W088</accession>
<evidence type="ECO:0008006" key="3">
    <source>
        <dbReference type="Google" id="ProtNLM"/>
    </source>
</evidence>
<evidence type="ECO:0000313" key="2">
    <source>
        <dbReference type="Proteomes" id="UP000176614"/>
    </source>
</evidence>
<sequence length="438" mass="47709">MNKGKMLDPKNLFADIGNPGKLTTAQDGEEAAEQAGVAAEIKAMKIKNELDNQEAQIEQATALIVSRTQAIQENHELFDLHTVIFGWFPPDEVKKANALVDARKATALNIDSAASYGVVPDNVVAQFVNSAATRAAGQARLEVARVLDQATGVTRKIAEDESISADEVSKKAQKLLDKWHDAQVLNALFNRLFKQTLNRVTDYQNRLAGVGNDLAKKQVTLETISASLYARQELVKRCLFDTCVSGLALVTILAQQHEVLHDLEVSKNKDRNSPPQVYAQRIQEQEALIEITTKRLVDIKAFAIKLIGLYSVLGNTRFNVAIIKADVVFTRTNLMATLGLQLGLVVDIISTLRISKAAGDIREAEAEAAEKVGVSTQALDEAGNKALTDVQTTIRSLRATVNAAVVGIKNTHANLQRVADMNTQAEKEFAELFATMAV</sequence>
<gene>
    <name evidence="1" type="ORF">A2264_02310</name>
</gene>
<organism evidence="1 2">
    <name type="scientific">candidate division WWE3 bacterium RIFOXYA2_FULL_46_9</name>
    <dbReference type="NCBI Taxonomy" id="1802636"/>
    <lineage>
        <taxon>Bacteria</taxon>
        <taxon>Katanobacteria</taxon>
    </lineage>
</organism>
<evidence type="ECO:0000313" key="1">
    <source>
        <dbReference type="EMBL" id="OGC62678.1"/>
    </source>
</evidence>
<dbReference type="Proteomes" id="UP000176614">
    <property type="component" value="Unassembled WGS sequence"/>
</dbReference>